<name>A0A2M6W138_9BACT</name>
<dbReference type="PROSITE" id="PS51192">
    <property type="entry name" value="HELICASE_ATP_BIND_1"/>
    <property type="match status" value="1"/>
</dbReference>
<dbReference type="InterPro" id="IPR027417">
    <property type="entry name" value="P-loop_NTPase"/>
</dbReference>
<evidence type="ECO:0000313" key="9">
    <source>
        <dbReference type="EMBL" id="PIT86514.1"/>
    </source>
</evidence>
<protein>
    <submittedName>
        <fullName evidence="9">DNA helicase RecG</fullName>
    </submittedName>
</protein>
<dbReference type="Gene3D" id="2.40.50.140">
    <property type="entry name" value="Nucleic acid-binding proteins"/>
    <property type="match status" value="1"/>
</dbReference>
<evidence type="ECO:0000256" key="3">
    <source>
        <dbReference type="ARBA" id="ARBA00022801"/>
    </source>
</evidence>
<dbReference type="CDD" id="cd17992">
    <property type="entry name" value="DEXHc_RecG"/>
    <property type="match status" value="1"/>
</dbReference>
<dbReference type="InterPro" id="IPR014001">
    <property type="entry name" value="Helicase_ATP-bd"/>
</dbReference>
<evidence type="ECO:0000256" key="4">
    <source>
        <dbReference type="ARBA" id="ARBA00022806"/>
    </source>
</evidence>
<keyword evidence="7" id="KW-0234">DNA repair</keyword>
<dbReference type="InterPro" id="IPR011545">
    <property type="entry name" value="DEAD/DEAH_box_helicase_dom"/>
</dbReference>
<organism evidence="9 10">
    <name type="scientific">Candidatus Magasanikbacteria bacterium CG10_big_fil_rev_8_21_14_0_10_43_6</name>
    <dbReference type="NCBI Taxonomy" id="1974650"/>
    <lineage>
        <taxon>Bacteria</taxon>
        <taxon>Candidatus Magasanikiibacteriota</taxon>
    </lineage>
</organism>
<gene>
    <name evidence="9" type="ORF">COU33_02755</name>
</gene>
<reference evidence="10" key="1">
    <citation type="submission" date="2017-09" db="EMBL/GenBank/DDBJ databases">
        <title>Depth-based differentiation of microbial function through sediment-hosted aquifers and enrichment of novel symbionts in the deep terrestrial subsurface.</title>
        <authorList>
            <person name="Probst A.J."/>
            <person name="Ladd B."/>
            <person name="Jarett J.K."/>
            <person name="Geller-Mcgrath D.E."/>
            <person name="Sieber C.M.K."/>
            <person name="Emerson J.B."/>
            <person name="Anantharaman K."/>
            <person name="Thomas B.C."/>
            <person name="Malmstrom R."/>
            <person name="Stieglmeier M."/>
            <person name="Klingl A."/>
            <person name="Woyke T."/>
            <person name="Ryan C.M."/>
            <person name="Banfield J.F."/>
        </authorList>
    </citation>
    <scope>NUCLEOTIDE SEQUENCE [LARGE SCALE GENOMIC DNA]</scope>
</reference>
<dbReference type="GO" id="GO:0005524">
    <property type="term" value="F:ATP binding"/>
    <property type="evidence" value="ECO:0007669"/>
    <property type="project" value="UniProtKB-KW"/>
</dbReference>
<dbReference type="SUPFAM" id="SSF50249">
    <property type="entry name" value="Nucleic acid-binding proteins"/>
    <property type="match status" value="1"/>
</dbReference>
<evidence type="ECO:0000313" key="10">
    <source>
        <dbReference type="Proteomes" id="UP000229362"/>
    </source>
</evidence>
<feature type="domain" description="Helicase ATP-binding" evidence="8">
    <location>
        <begin position="272"/>
        <end position="447"/>
    </location>
</feature>
<dbReference type="SMART" id="SM00487">
    <property type="entry name" value="DEXDc"/>
    <property type="match status" value="1"/>
</dbReference>
<dbReference type="AlphaFoldDB" id="A0A2M6W138"/>
<evidence type="ECO:0000256" key="1">
    <source>
        <dbReference type="ARBA" id="ARBA00022741"/>
    </source>
</evidence>
<keyword evidence="4 9" id="KW-0347">Helicase</keyword>
<sequence>MFLHTKVGTLTRVGKTLETRLKHLGIHTAEDLLWYFPFRYEDFSAIHPIASLEDGMQVTVQGKIALIANKRSARKRTMLTEAVLEDGTHQMRVVWFGQPFITKALAVGDEVYLSGKVKHDMYGVQMVSPSYEKVSQETAHTARIVPLYPLTAGITQKQMRFLISQVIDLVGKIEEWLPEVIQDTADVMPLAEAIRAIHFPETLSEMHHAERRLKFDELFLLQLRAEMIRQTLQRSEAVSIPFHEEATKSFVRTLPFELTKDQKVAAWEILQDLEKSSPMNRLLEGDVGAGKTVVAALVMNNVLLAKSQAAIMAPTEILAVQHFESLSKLLPNAKIGLLTSSELRVLKYELSEKTKKDRRASFIAALKSGEIDIVVGTHALLVPDVQFHELSLVIVDEQHRFGVGQRKTMREKSGNKDTEPHFLSMTATPIPRSFALTLYGDLDISIIKTMPVGRKPIKTRLVSPHHRQKAYGFIQEQVAKGRQVFVICPLIDAGDDVFEVGDEKKSVMSEYKKLSEVLFPQLKVAYLHGKMHPKEKDRVMQSFAAGEFDILVSTS</sequence>
<keyword evidence="5" id="KW-0067">ATP-binding</keyword>
<keyword evidence="1" id="KW-0547">Nucleotide-binding</keyword>
<comment type="caution">
    <text evidence="9">The sequence shown here is derived from an EMBL/GenBank/DDBJ whole genome shotgun (WGS) entry which is preliminary data.</text>
</comment>
<dbReference type="Pfam" id="PF00270">
    <property type="entry name" value="DEAD"/>
    <property type="match status" value="1"/>
</dbReference>
<keyword evidence="2" id="KW-0227">DNA damage</keyword>
<dbReference type="GO" id="GO:0006281">
    <property type="term" value="P:DNA repair"/>
    <property type="evidence" value="ECO:0007669"/>
    <property type="project" value="UniProtKB-KW"/>
</dbReference>
<dbReference type="SUPFAM" id="SSF52540">
    <property type="entry name" value="P-loop containing nucleoside triphosphate hydrolases"/>
    <property type="match status" value="2"/>
</dbReference>
<dbReference type="InterPro" id="IPR033454">
    <property type="entry name" value="RecG_wedge"/>
</dbReference>
<evidence type="ECO:0000256" key="2">
    <source>
        <dbReference type="ARBA" id="ARBA00022763"/>
    </source>
</evidence>
<dbReference type="Gene3D" id="3.40.50.300">
    <property type="entry name" value="P-loop containing nucleotide triphosphate hydrolases"/>
    <property type="match status" value="2"/>
</dbReference>
<dbReference type="Pfam" id="PF00271">
    <property type="entry name" value="Helicase_C"/>
    <property type="match status" value="1"/>
</dbReference>
<evidence type="ECO:0000256" key="5">
    <source>
        <dbReference type="ARBA" id="ARBA00022840"/>
    </source>
</evidence>
<dbReference type="InterPro" id="IPR001650">
    <property type="entry name" value="Helicase_C-like"/>
</dbReference>
<dbReference type="GO" id="GO:0003677">
    <property type="term" value="F:DNA binding"/>
    <property type="evidence" value="ECO:0007669"/>
    <property type="project" value="UniProtKB-KW"/>
</dbReference>
<evidence type="ECO:0000259" key="8">
    <source>
        <dbReference type="PROSITE" id="PS51192"/>
    </source>
</evidence>
<dbReference type="Proteomes" id="UP000229362">
    <property type="component" value="Unassembled WGS sequence"/>
</dbReference>
<evidence type="ECO:0000256" key="6">
    <source>
        <dbReference type="ARBA" id="ARBA00023125"/>
    </source>
</evidence>
<dbReference type="CDD" id="cd04488">
    <property type="entry name" value="RecG_wedge_OBF"/>
    <property type="match status" value="1"/>
</dbReference>
<dbReference type="GO" id="GO:0016787">
    <property type="term" value="F:hydrolase activity"/>
    <property type="evidence" value="ECO:0007669"/>
    <property type="project" value="UniProtKB-KW"/>
</dbReference>
<evidence type="ECO:0000256" key="7">
    <source>
        <dbReference type="ARBA" id="ARBA00023204"/>
    </source>
</evidence>
<dbReference type="GO" id="GO:0003678">
    <property type="term" value="F:DNA helicase activity"/>
    <property type="evidence" value="ECO:0007669"/>
    <property type="project" value="TreeGrafter"/>
</dbReference>
<keyword evidence="6" id="KW-0238">DNA-binding</keyword>
<keyword evidence="3" id="KW-0378">Hydrolase</keyword>
<dbReference type="PANTHER" id="PTHR47964:SF1">
    <property type="entry name" value="ATP-DEPENDENT DNA HELICASE HOMOLOG RECG, CHLOROPLASTIC"/>
    <property type="match status" value="1"/>
</dbReference>
<dbReference type="Pfam" id="PF17191">
    <property type="entry name" value="RecG_wedge"/>
    <property type="match status" value="1"/>
</dbReference>
<feature type="non-terminal residue" evidence="9">
    <location>
        <position position="555"/>
    </location>
</feature>
<proteinExistence type="predicted"/>
<dbReference type="EMBL" id="PFBZ01000117">
    <property type="protein sequence ID" value="PIT86514.1"/>
    <property type="molecule type" value="Genomic_DNA"/>
</dbReference>
<dbReference type="PANTHER" id="PTHR47964">
    <property type="entry name" value="ATP-DEPENDENT DNA HELICASE HOMOLOG RECG, CHLOROPLASTIC"/>
    <property type="match status" value="1"/>
</dbReference>
<accession>A0A2M6W138</accession>
<dbReference type="InterPro" id="IPR012340">
    <property type="entry name" value="NA-bd_OB-fold"/>
</dbReference>
<dbReference type="InterPro" id="IPR047112">
    <property type="entry name" value="RecG/Mfd"/>
</dbReference>